<feature type="non-terminal residue" evidence="1">
    <location>
        <position position="1"/>
    </location>
</feature>
<reference evidence="1" key="1">
    <citation type="submission" date="2021-06" db="EMBL/GenBank/DDBJ databases">
        <authorList>
            <person name="Kallberg Y."/>
            <person name="Tangrot J."/>
            <person name="Rosling A."/>
        </authorList>
    </citation>
    <scope>NUCLEOTIDE SEQUENCE</scope>
    <source>
        <strain evidence="1">IN212</strain>
    </source>
</reference>
<accession>A0A9N9FAM3</accession>
<organism evidence="1 2">
    <name type="scientific">Racocetra fulgida</name>
    <dbReference type="NCBI Taxonomy" id="60492"/>
    <lineage>
        <taxon>Eukaryota</taxon>
        <taxon>Fungi</taxon>
        <taxon>Fungi incertae sedis</taxon>
        <taxon>Mucoromycota</taxon>
        <taxon>Glomeromycotina</taxon>
        <taxon>Glomeromycetes</taxon>
        <taxon>Diversisporales</taxon>
        <taxon>Gigasporaceae</taxon>
        <taxon>Racocetra</taxon>
    </lineage>
</organism>
<sequence>IKSKISNIDLYDIGSYNSESSDYNSTNALTSQISKSIESNRKLTV</sequence>
<dbReference type="AlphaFoldDB" id="A0A9N9FAM3"/>
<proteinExistence type="predicted"/>
<keyword evidence="2" id="KW-1185">Reference proteome</keyword>
<gene>
    <name evidence="1" type="ORF">RFULGI_LOCUS3306</name>
</gene>
<evidence type="ECO:0000313" key="2">
    <source>
        <dbReference type="Proteomes" id="UP000789396"/>
    </source>
</evidence>
<protein>
    <submittedName>
        <fullName evidence="1">4339_t:CDS:1</fullName>
    </submittedName>
</protein>
<name>A0A9N9FAM3_9GLOM</name>
<dbReference type="EMBL" id="CAJVPZ010002831">
    <property type="protein sequence ID" value="CAG8520015.1"/>
    <property type="molecule type" value="Genomic_DNA"/>
</dbReference>
<dbReference type="Proteomes" id="UP000789396">
    <property type="component" value="Unassembled WGS sequence"/>
</dbReference>
<comment type="caution">
    <text evidence="1">The sequence shown here is derived from an EMBL/GenBank/DDBJ whole genome shotgun (WGS) entry which is preliminary data.</text>
</comment>
<evidence type="ECO:0000313" key="1">
    <source>
        <dbReference type="EMBL" id="CAG8520015.1"/>
    </source>
</evidence>